<evidence type="ECO:0000313" key="2">
    <source>
        <dbReference type="Proteomes" id="UP001286313"/>
    </source>
</evidence>
<dbReference type="EMBL" id="JAWQEG010001584">
    <property type="protein sequence ID" value="KAK3878142.1"/>
    <property type="molecule type" value="Genomic_DNA"/>
</dbReference>
<gene>
    <name evidence="1" type="ORF">Pcinc_017203</name>
</gene>
<proteinExistence type="predicted"/>
<accession>A0AAE1FPK5</accession>
<sequence length="78" mass="8520">MVITGEQQQHSGQTSTHMFMHLVGSLHHHFNLNFSLHSTSFPPLPSLLPPLHVPLPALLLVSSFLITNTCTSPGLIRG</sequence>
<dbReference type="AlphaFoldDB" id="A0AAE1FPK5"/>
<protein>
    <submittedName>
        <fullName evidence="1">Uncharacterized protein</fullName>
    </submittedName>
</protein>
<evidence type="ECO:0000313" key="1">
    <source>
        <dbReference type="EMBL" id="KAK3878142.1"/>
    </source>
</evidence>
<comment type="caution">
    <text evidence="1">The sequence shown here is derived from an EMBL/GenBank/DDBJ whole genome shotgun (WGS) entry which is preliminary data.</text>
</comment>
<organism evidence="1 2">
    <name type="scientific">Petrolisthes cinctipes</name>
    <name type="common">Flat porcelain crab</name>
    <dbReference type="NCBI Taxonomy" id="88211"/>
    <lineage>
        <taxon>Eukaryota</taxon>
        <taxon>Metazoa</taxon>
        <taxon>Ecdysozoa</taxon>
        <taxon>Arthropoda</taxon>
        <taxon>Crustacea</taxon>
        <taxon>Multicrustacea</taxon>
        <taxon>Malacostraca</taxon>
        <taxon>Eumalacostraca</taxon>
        <taxon>Eucarida</taxon>
        <taxon>Decapoda</taxon>
        <taxon>Pleocyemata</taxon>
        <taxon>Anomura</taxon>
        <taxon>Galatheoidea</taxon>
        <taxon>Porcellanidae</taxon>
        <taxon>Petrolisthes</taxon>
    </lineage>
</organism>
<name>A0AAE1FPK5_PETCI</name>
<dbReference type="Proteomes" id="UP001286313">
    <property type="component" value="Unassembled WGS sequence"/>
</dbReference>
<keyword evidence="2" id="KW-1185">Reference proteome</keyword>
<reference evidence="1" key="1">
    <citation type="submission" date="2023-10" db="EMBL/GenBank/DDBJ databases">
        <title>Genome assemblies of two species of porcelain crab, Petrolisthes cinctipes and Petrolisthes manimaculis (Anomura: Porcellanidae).</title>
        <authorList>
            <person name="Angst P."/>
        </authorList>
    </citation>
    <scope>NUCLEOTIDE SEQUENCE</scope>
    <source>
        <strain evidence="1">PB745_01</strain>
        <tissue evidence="1">Gill</tissue>
    </source>
</reference>